<evidence type="ECO:0000313" key="1">
    <source>
        <dbReference type="EMBL" id="GBN95644.1"/>
    </source>
</evidence>
<dbReference type="GO" id="GO:0003676">
    <property type="term" value="F:nucleic acid binding"/>
    <property type="evidence" value="ECO:0007669"/>
    <property type="project" value="InterPro"/>
</dbReference>
<dbReference type="OrthoDB" id="6437518at2759"/>
<keyword evidence="2" id="KW-1185">Reference proteome</keyword>
<comment type="caution">
    <text evidence="1">The sequence shown here is derived from an EMBL/GenBank/DDBJ whole genome shotgun (WGS) entry which is preliminary data.</text>
</comment>
<name>A0A4Y2T4U9_ARAVE</name>
<accession>A0A4Y2T4U9</accession>
<sequence>MEKAPRVCKEASKLALFLGICPLKMNQKFNIHVLDGRVMVWIKPNQQMLRICGTLKHGGGGVMVWVCMSVASIRNLCFIEEIWIVTCIVIF</sequence>
<dbReference type="EMBL" id="BGPR01026148">
    <property type="protein sequence ID" value="GBN95644.1"/>
    <property type="molecule type" value="Genomic_DNA"/>
</dbReference>
<proteinExistence type="predicted"/>
<organism evidence="1 2">
    <name type="scientific">Araneus ventricosus</name>
    <name type="common">Orbweaver spider</name>
    <name type="synonym">Epeira ventricosa</name>
    <dbReference type="NCBI Taxonomy" id="182803"/>
    <lineage>
        <taxon>Eukaryota</taxon>
        <taxon>Metazoa</taxon>
        <taxon>Ecdysozoa</taxon>
        <taxon>Arthropoda</taxon>
        <taxon>Chelicerata</taxon>
        <taxon>Arachnida</taxon>
        <taxon>Araneae</taxon>
        <taxon>Araneomorphae</taxon>
        <taxon>Entelegynae</taxon>
        <taxon>Araneoidea</taxon>
        <taxon>Araneidae</taxon>
        <taxon>Araneus</taxon>
    </lineage>
</organism>
<dbReference type="InterPro" id="IPR036397">
    <property type="entry name" value="RNaseH_sf"/>
</dbReference>
<reference evidence="1 2" key="1">
    <citation type="journal article" date="2019" name="Sci. Rep.">
        <title>Orb-weaving spider Araneus ventricosus genome elucidates the spidroin gene catalogue.</title>
        <authorList>
            <person name="Kono N."/>
            <person name="Nakamura H."/>
            <person name="Ohtoshi R."/>
            <person name="Moran D.A.P."/>
            <person name="Shinohara A."/>
            <person name="Yoshida Y."/>
            <person name="Fujiwara M."/>
            <person name="Mori M."/>
            <person name="Tomita M."/>
            <person name="Arakawa K."/>
        </authorList>
    </citation>
    <scope>NUCLEOTIDE SEQUENCE [LARGE SCALE GENOMIC DNA]</scope>
</reference>
<protein>
    <submittedName>
        <fullName evidence="1">Uncharacterized protein</fullName>
    </submittedName>
</protein>
<gene>
    <name evidence="1" type="ORF">AVEN_267415_1</name>
</gene>
<dbReference type="AlphaFoldDB" id="A0A4Y2T4U9"/>
<dbReference type="Gene3D" id="3.30.420.10">
    <property type="entry name" value="Ribonuclease H-like superfamily/Ribonuclease H"/>
    <property type="match status" value="1"/>
</dbReference>
<evidence type="ECO:0000313" key="2">
    <source>
        <dbReference type="Proteomes" id="UP000499080"/>
    </source>
</evidence>
<dbReference type="Proteomes" id="UP000499080">
    <property type="component" value="Unassembled WGS sequence"/>
</dbReference>